<feature type="domain" description="C2 NT-type" evidence="1">
    <location>
        <begin position="38"/>
        <end position="149"/>
    </location>
</feature>
<sequence>MFLNDLQFISMEENQDSKKTRNSFRTFFSSIFKPGIVSQITIKKMQLSEIPTQATRINVHIKQGRTTMNSSQVAIVDNKAKWDEEINLIWKMPHKSHSRRPFLLRFSIRLEDNSGRGYSTYGDSLLDLTTIQDFNDLDFSSKLQNCDYESLFHCLISFKLIKEVNLESSNHKVNGLNDNDLVARANSQMPYRFTSKGRFHTLVRDTQYHRMNENKTPLLSSFPKNETRMLHEEDAHYFSLYEELNYTKELPFKVTEKKILLLSQQVDDIIGQVLYDQNE</sequence>
<dbReference type="GeneID" id="94832868"/>
<dbReference type="RefSeq" id="XP_068367661.1">
    <property type="nucleotide sequence ID" value="XM_068498164.1"/>
</dbReference>
<dbReference type="EMBL" id="MLAK01000353">
    <property type="protein sequence ID" value="OHT14525.1"/>
    <property type="molecule type" value="Genomic_DNA"/>
</dbReference>
<dbReference type="OrthoDB" id="10606686at2759"/>
<keyword evidence="3" id="KW-1185">Reference proteome</keyword>
<dbReference type="Proteomes" id="UP000179807">
    <property type="component" value="Unassembled WGS sequence"/>
</dbReference>
<name>A0A1J4KY95_9EUKA</name>
<comment type="caution">
    <text evidence="2">The sequence shown here is derived from an EMBL/GenBank/DDBJ whole genome shotgun (WGS) entry which is preliminary data.</text>
</comment>
<gene>
    <name evidence="2" type="ORF">TRFO_15039</name>
</gene>
<reference evidence="2" key="1">
    <citation type="submission" date="2016-10" db="EMBL/GenBank/DDBJ databases">
        <authorList>
            <person name="Benchimol M."/>
            <person name="Almeida L.G."/>
            <person name="Vasconcelos A.T."/>
            <person name="Perreira-Neves A."/>
            <person name="Rosa I.A."/>
            <person name="Tasca T."/>
            <person name="Bogo M.R."/>
            <person name="de Souza W."/>
        </authorList>
    </citation>
    <scope>NUCLEOTIDE SEQUENCE [LARGE SCALE GENOMIC DNA]</scope>
    <source>
        <strain evidence="2">K</strain>
    </source>
</reference>
<organism evidence="2 3">
    <name type="scientific">Tritrichomonas foetus</name>
    <dbReference type="NCBI Taxonomy" id="1144522"/>
    <lineage>
        <taxon>Eukaryota</taxon>
        <taxon>Metamonada</taxon>
        <taxon>Parabasalia</taxon>
        <taxon>Tritrichomonadida</taxon>
        <taxon>Tritrichomonadidae</taxon>
        <taxon>Tritrichomonas</taxon>
    </lineage>
</organism>
<accession>A0A1J4KY95</accession>
<protein>
    <recommendedName>
        <fullName evidence="1">C2 NT-type domain-containing protein</fullName>
    </recommendedName>
</protein>
<dbReference type="AlphaFoldDB" id="A0A1J4KY95"/>
<evidence type="ECO:0000313" key="3">
    <source>
        <dbReference type="Proteomes" id="UP000179807"/>
    </source>
</evidence>
<dbReference type="InterPro" id="IPR019448">
    <property type="entry name" value="NT-C2"/>
</dbReference>
<evidence type="ECO:0000259" key="1">
    <source>
        <dbReference type="Pfam" id="PF10358"/>
    </source>
</evidence>
<evidence type="ECO:0000313" key="2">
    <source>
        <dbReference type="EMBL" id="OHT14525.1"/>
    </source>
</evidence>
<proteinExistence type="predicted"/>
<dbReference type="VEuPathDB" id="TrichDB:TRFO_15039"/>
<dbReference type="Pfam" id="PF10358">
    <property type="entry name" value="NT-C2"/>
    <property type="match status" value="1"/>
</dbReference>